<feature type="domain" description="Tyr recombinase" evidence="4">
    <location>
        <begin position="296"/>
        <end position="468"/>
    </location>
</feature>
<dbReference type="InterPro" id="IPR050090">
    <property type="entry name" value="Tyrosine_recombinase_XerCD"/>
</dbReference>
<dbReference type="PROSITE" id="PS51898">
    <property type="entry name" value="TYR_RECOMBINASE"/>
    <property type="match status" value="1"/>
</dbReference>
<keyword evidence="6" id="KW-1185">Reference proteome</keyword>
<gene>
    <name evidence="5" type="ORF">FA046_12900</name>
</gene>
<evidence type="ECO:0000256" key="1">
    <source>
        <dbReference type="ARBA" id="ARBA00008857"/>
    </source>
</evidence>
<dbReference type="PANTHER" id="PTHR30349">
    <property type="entry name" value="PHAGE INTEGRASE-RELATED"/>
    <property type="match status" value="1"/>
</dbReference>
<dbReference type="Gene3D" id="1.10.150.130">
    <property type="match status" value="1"/>
</dbReference>
<evidence type="ECO:0000256" key="2">
    <source>
        <dbReference type="ARBA" id="ARBA00023125"/>
    </source>
</evidence>
<dbReference type="PANTHER" id="PTHR30349:SF41">
    <property type="entry name" value="INTEGRASE_RECOMBINASE PROTEIN MJ0367-RELATED"/>
    <property type="match status" value="1"/>
</dbReference>
<comment type="caution">
    <text evidence="5">The sequence shown here is derived from an EMBL/GenBank/DDBJ whole genome shotgun (WGS) entry which is preliminary data.</text>
</comment>
<dbReference type="Gene3D" id="1.10.443.10">
    <property type="entry name" value="Intergrase catalytic core"/>
    <property type="match status" value="1"/>
</dbReference>
<name>A0A4U1BWS3_9SPHI</name>
<accession>A0A4U1BWS3</accession>
<dbReference type="InterPro" id="IPR013762">
    <property type="entry name" value="Integrase-like_cat_sf"/>
</dbReference>
<comment type="similarity">
    <text evidence="1">Belongs to the 'phage' integrase family.</text>
</comment>
<protein>
    <recommendedName>
        <fullName evidence="4">Tyr recombinase domain-containing protein</fullName>
    </recommendedName>
</protein>
<sequence length="475" mass="55653">MEQKPIQLYVKAISHNNKEIYKYTFFKNPALFKWLLSLNYFKYDYSKKILFTDAKEEILDAIQIAAKGRLAINKNSFHRLPITQAQLEPQHALPRFEIPKYDFKLRVIVKNAIIENNKYYLITTDHILACKKELLELDFITYNRNLSAFLMPMQEINLLKLLNAIKGKVFVALHQHINIQSLYLQSIFWKQSYITDILLPNEYLSHLKSNNYSLNTIHGYYSSFFNFIYYCKSINKELTSLSPQNVNDIVLKMASHNYFSTSTTHCLINAVLYYYKNILNKQDYKNQIIRPQKERVLPKVMAKEEVEKILNNCNNLKHKTMLSMLYSCGLRAGEIINMKVLDIDSKRMLISVTKGKGNKDRKVMLSEKLLLLLKEYYLLFKPKIYLFEGQYGDQYAISSLRQVLNEACRKAGIRQKPTLHWLRHSFATHLLEAGTDIRYIQQLLGHSSTKTTEIYTYVSTKQISLIKSPLDSLNI</sequence>
<keyword evidence="3" id="KW-0233">DNA recombination</keyword>
<evidence type="ECO:0000256" key="3">
    <source>
        <dbReference type="ARBA" id="ARBA00023172"/>
    </source>
</evidence>
<dbReference type="OrthoDB" id="9801717at2"/>
<dbReference type="RefSeq" id="WP_136826927.1">
    <property type="nucleotide sequence ID" value="NZ_SWBP01000004.1"/>
</dbReference>
<evidence type="ECO:0000259" key="4">
    <source>
        <dbReference type="PROSITE" id="PS51898"/>
    </source>
</evidence>
<reference evidence="5 6" key="1">
    <citation type="submission" date="2019-04" db="EMBL/GenBank/DDBJ databases">
        <title>Pedobacter sp. AR-3-17 sp. nov., isolated from Arctic soil.</title>
        <authorList>
            <person name="Dahal R.H."/>
            <person name="Kim D.-U."/>
        </authorList>
    </citation>
    <scope>NUCLEOTIDE SEQUENCE [LARGE SCALE GENOMIC DNA]</scope>
    <source>
        <strain evidence="5 6">AR-3-17</strain>
    </source>
</reference>
<dbReference type="GO" id="GO:0003677">
    <property type="term" value="F:DNA binding"/>
    <property type="evidence" value="ECO:0007669"/>
    <property type="project" value="UniProtKB-KW"/>
</dbReference>
<dbReference type="GO" id="GO:0015074">
    <property type="term" value="P:DNA integration"/>
    <property type="evidence" value="ECO:0007669"/>
    <property type="project" value="InterPro"/>
</dbReference>
<dbReference type="AlphaFoldDB" id="A0A4U1BWS3"/>
<dbReference type="InterPro" id="IPR011010">
    <property type="entry name" value="DNA_brk_join_enz"/>
</dbReference>
<keyword evidence="2" id="KW-0238">DNA-binding</keyword>
<dbReference type="Pfam" id="PF00589">
    <property type="entry name" value="Phage_integrase"/>
    <property type="match status" value="1"/>
</dbReference>
<evidence type="ECO:0000313" key="5">
    <source>
        <dbReference type="EMBL" id="TKB96962.1"/>
    </source>
</evidence>
<dbReference type="InterPro" id="IPR010998">
    <property type="entry name" value="Integrase_recombinase_N"/>
</dbReference>
<dbReference type="Proteomes" id="UP000308181">
    <property type="component" value="Unassembled WGS sequence"/>
</dbReference>
<dbReference type="SUPFAM" id="SSF56349">
    <property type="entry name" value="DNA breaking-rejoining enzymes"/>
    <property type="match status" value="1"/>
</dbReference>
<evidence type="ECO:0000313" key="6">
    <source>
        <dbReference type="Proteomes" id="UP000308181"/>
    </source>
</evidence>
<dbReference type="EMBL" id="SWBP01000004">
    <property type="protein sequence ID" value="TKB96962.1"/>
    <property type="molecule type" value="Genomic_DNA"/>
</dbReference>
<dbReference type="InterPro" id="IPR002104">
    <property type="entry name" value="Integrase_catalytic"/>
</dbReference>
<organism evidence="5 6">
    <name type="scientific">Pedobacter cryophilus</name>
    <dbReference type="NCBI Taxonomy" id="2571271"/>
    <lineage>
        <taxon>Bacteria</taxon>
        <taxon>Pseudomonadati</taxon>
        <taxon>Bacteroidota</taxon>
        <taxon>Sphingobacteriia</taxon>
        <taxon>Sphingobacteriales</taxon>
        <taxon>Sphingobacteriaceae</taxon>
        <taxon>Pedobacter</taxon>
    </lineage>
</organism>
<dbReference type="GO" id="GO:0006310">
    <property type="term" value="P:DNA recombination"/>
    <property type="evidence" value="ECO:0007669"/>
    <property type="project" value="UniProtKB-KW"/>
</dbReference>
<proteinExistence type="inferred from homology"/>